<comment type="caution">
    <text evidence="3">The sequence shown here is derived from an EMBL/GenBank/DDBJ whole genome shotgun (WGS) entry which is preliminary data.</text>
</comment>
<evidence type="ECO:0000313" key="3">
    <source>
        <dbReference type="EMBL" id="KAK8837425.1"/>
    </source>
</evidence>
<sequence>MLLQFFALAVISLSAECPKNADKELRPLTSPTSFQDADCRSVDIRFATTVESDSNPNVYTEIKQSFFKGATLKSITISSKIREIKSNAFEGATITESINFAAAEDLNIISSFAFKGAIIPSISLPSGISSVGASAFEGCTLNGDFNFGSSKDLKTMSGERIFADAHITGSLTWPSDLSTVYTPLNPGDEDQLKNCIFHHCEIETLNLKYAPFTTLPSYFLYNVDKISSITLPDKLKIIPSGAFKSATIEGKISFPKDTENIMSNAFEGSTLGQLDFSLAKEIEKINSNVFKDATIDSINPFPPNLKTIENGAFMGGLLYSTIKFPSYLEKIKGSAFEGKHGFTTLDFSEASALTDIEERAFYDTDVSSPINFPRNLNKIGKNAFEKSPLSTVTFNSNLESIDNEAFKNIITLTALNNLKVKTIGTSSFEGCQNMVAATIQILSSGKIGGNAFFKCYKLGSELEILEAKDRKEDGTLIYSTIGGSAFKSSGIHKITIPFYIESIGASAFENCTSLSGAGSLTLKEINGNAFKDDNELILESINATTIQASAFENCRKLNADIQLYYYGNIKKAAFKNCEKLKSLKILYYEEDEVETKDKHEIDELSVIEEEAFYRSGLKGSLIIPITVIEIGKNAFAHCKSLTSLTINGCDDDKLILKIREKAFYRSGLNGKLTLPYSAAYVGDYAFAYCPINQLEIHGTDHSFEVLLGVKEKPDGTKEKVKQQIDKQSFIGKYSFYSCGIKSLTFLDSDIAFDKTTFRGCQINSLSLGNIKTIPLEAFYGMSTLNTPVSIPDSVTAIKDRAFACCNSLPSVSFTPASQLTDLSAGAFFGCTLLGTVTNVPDELTIINEYTFYKCRGLKSFEIGDLITQIDSFAFYGCELLGGPLKFPIELTSIGESAFQGCFQLSGSLEFPDSVTKVDSKAFMGCEKLNGHVTFGRDITTIGDHAFADCSGFIEYLTFPERLYDSQELSIDIAAFYGCSGFKGDLILPKGASLSKDAFHGCSGFDGKLDLYDMKSVPEGAFYDCFGFTGTIPTKDLESIDKHAFHGCYGFTGPLDLSSLKKEKDDQGKETGLNINEYAFCNCRGLNDLLILPAALSEVKEHAFEGCSGLKGTLDCSKFTHIHKYAFAGCSSLTGNLDFEDTLTNVEQYAFLDCSGFSNSLTFRIDESLDIDQCAFKGCTGFKNGKLSFMMKDYEENIKVGGFADNDRYAPYYRYDYFLKIGNEAFKDTKFKNVYYLGRFEPDCDYDIGISQIKGIHTSSNYANKTFCNYPLHKSKLSGGAIAGIVIACIVVVAAIIILIVFFVLKAKKNKDQSEGEVEMNGDP</sequence>
<dbReference type="InterPro" id="IPR032675">
    <property type="entry name" value="LRR_dom_sf"/>
</dbReference>
<keyword evidence="1" id="KW-0472">Membrane</keyword>
<dbReference type="Proteomes" id="UP001470230">
    <property type="component" value="Unassembled WGS sequence"/>
</dbReference>
<evidence type="ECO:0000256" key="2">
    <source>
        <dbReference type="SAM" id="SignalP"/>
    </source>
</evidence>
<keyword evidence="4" id="KW-1185">Reference proteome</keyword>
<proteinExistence type="predicted"/>
<dbReference type="Pfam" id="PF13306">
    <property type="entry name" value="LRR_5"/>
    <property type="match status" value="7"/>
</dbReference>
<gene>
    <name evidence="3" type="ORF">M9Y10_036420</name>
</gene>
<dbReference type="EMBL" id="JAPFFF010000059">
    <property type="protein sequence ID" value="KAK8837425.1"/>
    <property type="molecule type" value="Genomic_DNA"/>
</dbReference>
<dbReference type="Gene3D" id="3.80.10.10">
    <property type="entry name" value="Ribonuclease Inhibitor"/>
    <property type="match status" value="7"/>
</dbReference>
<feature type="transmembrane region" description="Helical" evidence="1">
    <location>
        <begin position="1280"/>
        <end position="1304"/>
    </location>
</feature>
<dbReference type="InterPro" id="IPR026906">
    <property type="entry name" value="LRR_5"/>
</dbReference>
<evidence type="ECO:0000256" key="1">
    <source>
        <dbReference type="SAM" id="Phobius"/>
    </source>
</evidence>
<evidence type="ECO:0000313" key="4">
    <source>
        <dbReference type="Proteomes" id="UP001470230"/>
    </source>
</evidence>
<feature type="chain" id="PRO_5045715564" description="Surface antigen BspA-like" evidence="2">
    <location>
        <begin position="16"/>
        <end position="1323"/>
    </location>
</feature>
<dbReference type="PANTHER" id="PTHR45661:SF3">
    <property type="entry name" value="IG-LIKE DOMAIN-CONTAINING PROTEIN"/>
    <property type="match status" value="1"/>
</dbReference>
<keyword evidence="2" id="KW-0732">Signal</keyword>
<organism evidence="3 4">
    <name type="scientific">Tritrichomonas musculus</name>
    <dbReference type="NCBI Taxonomy" id="1915356"/>
    <lineage>
        <taxon>Eukaryota</taxon>
        <taxon>Metamonada</taxon>
        <taxon>Parabasalia</taxon>
        <taxon>Tritrichomonadida</taxon>
        <taxon>Tritrichomonadidae</taxon>
        <taxon>Tritrichomonas</taxon>
    </lineage>
</organism>
<dbReference type="InterPro" id="IPR053139">
    <property type="entry name" value="Surface_bspA-like"/>
</dbReference>
<evidence type="ECO:0008006" key="5">
    <source>
        <dbReference type="Google" id="ProtNLM"/>
    </source>
</evidence>
<keyword evidence="1" id="KW-1133">Transmembrane helix</keyword>
<protein>
    <recommendedName>
        <fullName evidence="5">Surface antigen BspA-like</fullName>
    </recommendedName>
</protein>
<accession>A0ABR2GW15</accession>
<feature type="signal peptide" evidence="2">
    <location>
        <begin position="1"/>
        <end position="15"/>
    </location>
</feature>
<reference evidence="3 4" key="1">
    <citation type="submission" date="2024-04" db="EMBL/GenBank/DDBJ databases">
        <title>Tritrichomonas musculus Genome.</title>
        <authorList>
            <person name="Alves-Ferreira E."/>
            <person name="Grigg M."/>
            <person name="Lorenzi H."/>
            <person name="Galac M."/>
        </authorList>
    </citation>
    <scope>NUCLEOTIDE SEQUENCE [LARGE SCALE GENOMIC DNA]</scope>
    <source>
        <strain evidence="3 4">EAF2021</strain>
    </source>
</reference>
<keyword evidence="1" id="KW-0812">Transmembrane</keyword>
<name>A0ABR2GW15_9EUKA</name>
<dbReference type="SUPFAM" id="SSF52058">
    <property type="entry name" value="L domain-like"/>
    <property type="match status" value="1"/>
</dbReference>
<dbReference type="PANTHER" id="PTHR45661">
    <property type="entry name" value="SURFACE ANTIGEN"/>
    <property type="match status" value="1"/>
</dbReference>